<evidence type="ECO:0000256" key="2">
    <source>
        <dbReference type="ARBA" id="ARBA00010958"/>
    </source>
</evidence>
<dbReference type="EC" id="3.4.22.-" evidence="11"/>
<dbReference type="GO" id="GO:0019786">
    <property type="term" value="F:protein-phosphatidylethanolamide deconjugating activity"/>
    <property type="evidence" value="ECO:0007669"/>
    <property type="project" value="InterPro"/>
</dbReference>
<organism evidence="13 14">
    <name type="scientific">Tritrichomonas foetus</name>
    <dbReference type="NCBI Taxonomy" id="1144522"/>
    <lineage>
        <taxon>Eukaryota</taxon>
        <taxon>Metamonada</taxon>
        <taxon>Parabasalia</taxon>
        <taxon>Tritrichomonadida</taxon>
        <taxon>Tritrichomonadidae</taxon>
        <taxon>Tritrichomonas</taxon>
    </lineage>
</organism>
<dbReference type="InterPro" id="IPR046792">
    <property type="entry name" value="Peptidase_C54_cat"/>
</dbReference>
<keyword evidence="8 11" id="KW-0653">Protein transport</keyword>
<dbReference type="RefSeq" id="XP_068370274.1">
    <property type="nucleotide sequence ID" value="XM_068496772.1"/>
</dbReference>
<dbReference type="OrthoDB" id="2960936at2759"/>
<evidence type="ECO:0000256" key="9">
    <source>
        <dbReference type="ARBA" id="ARBA00023006"/>
    </source>
</evidence>
<dbReference type="GO" id="GO:0000045">
    <property type="term" value="P:autophagosome assembly"/>
    <property type="evidence" value="ECO:0007669"/>
    <property type="project" value="TreeGrafter"/>
</dbReference>
<protein>
    <recommendedName>
        <fullName evidence="11">Cysteine protease</fullName>
        <ecNumber evidence="11">3.4.22.-</ecNumber>
    </recommendedName>
</protein>
<feature type="domain" description="Peptidase C54 catalytic" evidence="12">
    <location>
        <begin position="17"/>
        <end position="260"/>
    </location>
</feature>
<keyword evidence="14" id="KW-1185">Reference proteome</keyword>
<dbReference type="AlphaFoldDB" id="A0A1J4L147"/>
<comment type="function">
    <text evidence="11">Cysteine protease that plays a key role in autophagy by mediating both proteolytic activation and delipidation of ATG8 family proteins.</text>
</comment>
<comment type="caution">
    <text evidence="13">The sequence shown here is derived from an EMBL/GenBank/DDBJ whole genome shotgun (WGS) entry which is preliminary data.</text>
</comment>
<keyword evidence="3" id="KW-0813">Transport</keyword>
<proteinExistence type="inferred from homology"/>
<gene>
    <name evidence="13" type="ORF">TRFO_12667</name>
</gene>
<keyword evidence="4 11" id="KW-0963">Cytoplasm</keyword>
<evidence type="ECO:0000256" key="10">
    <source>
        <dbReference type="ARBA" id="ARBA00029362"/>
    </source>
</evidence>
<comment type="subcellular location">
    <subcellularLocation>
        <location evidence="1 11">Cytoplasm</location>
    </subcellularLocation>
</comment>
<dbReference type="PANTHER" id="PTHR22624">
    <property type="entry name" value="CYSTEINE PROTEASE ATG4"/>
    <property type="match status" value="1"/>
</dbReference>
<dbReference type="PANTHER" id="PTHR22624:SF49">
    <property type="entry name" value="CYSTEINE PROTEASE"/>
    <property type="match status" value="1"/>
</dbReference>
<dbReference type="GO" id="GO:0016485">
    <property type="term" value="P:protein processing"/>
    <property type="evidence" value="ECO:0007669"/>
    <property type="project" value="TreeGrafter"/>
</dbReference>
<evidence type="ECO:0000256" key="4">
    <source>
        <dbReference type="ARBA" id="ARBA00022490"/>
    </source>
</evidence>
<name>A0A1J4L147_9EUKA</name>
<dbReference type="GO" id="GO:0004197">
    <property type="term" value="F:cysteine-type endopeptidase activity"/>
    <property type="evidence" value="ECO:0007669"/>
    <property type="project" value="TreeGrafter"/>
</dbReference>
<dbReference type="Pfam" id="PF03416">
    <property type="entry name" value="Peptidase_C54"/>
    <property type="match status" value="1"/>
</dbReference>
<evidence type="ECO:0000313" key="13">
    <source>
        <dbReference type="EMBL" id="OHT17138.1"/>
    </source>
</evidence>
<evidence type="ECO:0000256" key="5">
    <source>
        <dbReference type="ARBA" id="ARBA00022670"/>
    </source>
</evidence>
<keyword evidence="6 11" id="KW-0378">Hydrolase</keyword>
<keyword evidence="5 11" id="KW-0645">Protease</keyword>
<evidence type="ECO:0000256" key="1">
    <source>
        <dbReference type="ARBA" id="ARBA00004496"/>
    </source>
</evidence>
<keyword evidence="9 11" id="KW-0072">Autophagy</keyword>
<comment type="catalytic activity">
    <reaction evidence="10">
        <text>[protein]-C-terminal L-amino acid-glycyl-phosphatidylethanolamide + H2O = [protein]-C-terminal L-amino acid-glycine + a 1,2-diacyl-sn-glycero-3-phosphoethanolamine</text>
        <dbReference type="Rhea" id="RHEA:67548"/>
        <dbReference type="Rhea" id="RHEA-COMP:17323"/>
        <dbReference type="Rhea" id="RHEA-COMP:17324"/>
        <dbReference type="ChEBI" id="CHEBI:15377"/>
        <dbReference type="ChEBI" id="CHEBI:64612"/>
        <dbReference type="ChEBI" id="CHEBI:172940"/>
        <dbReference type="ChEBI" id="CHEBI:172941"/>
    </reaction>
    <physiologicalReaction direction="left-to-right" evidence="10">
        <dbReference type="Rhea" id="RHEA:67549"/>
    </physiologicalReaction>
</comment>
<evidence type="ECO:0000313" key="14">
    <source>
        <dbReference type="Proteomes" id="UP000179807"/>
    </source>
</evidence>
<dbReference type="InterPro" id="IPR005078">
    <property type="entry name" value="Peptidase_C54"/>
</dbReference>
<dbReference type="VEuPathDB" id="TrichDB:TRFO_12667"/>
<dbReference type="GO" id="GO:0034727">
    <property type="term" value="P:piecemeal microautophagy of the nucleus"/>
    <property type="evidence" value="ECO:0007669"/>
    <property type="project" value="TreeGrafter"/>
</dbReference>
<sequence>MRVVGCRSTLSSASDPKKKFEHVPRFCYRKCFSPILNTKITSDKGWGCCFRCTQGIIGQFIYRLHNQYKTDYDRVFGQDCDPSSLFFDTPEAPFSIHNLVKNSIEFGLEPGTWAKPSIAAAAIQRIFGELHLGCVLCHDFCITKSEMDISFPAIFLVPGLFGLDSLDLSFIPFLHAAICIQGSLGFVSGKRNSAYYIAGLDSDKFIYFDPHTTMPALLRVEDKSSLFSIKPRTIRFRAINPSILIGFMCTSTSDLDNVIETMMSINSSPIDVNEPSDAAMAQVLDIDDLDLDGE</sequence>
<dbReference type="GO" id="GO:0005737">
    <property type="term" value="C:cytoplasm"/>
    <property type="evidence" value="ECO:0007669"/>
    <property type="project" value="UniProtKB-SubCell"/>
</dbReference>
<dbReference type="GO" id="GO:0015031">
    <property type="term" value="P:protein transport"/>
    <property type="evidence" value="ECO:0007669"/>
    <property type="project" value="UniProtKB-KW"/>
</dbReference>
<dbReference type="SUPFAM" id="SSF54001">
    <property type="entry name" value="Cysteine proteinases"/>
    <property type="match status" value="1"/>
</dbReference>
<comment type="similarity">
    <text evidence="2 11">Belongs to the peptidase C54 family.</text>
</comment>
<reference evidence="13" key="1">
    <citation type="submission" date="2016-10" db="EMBL/GenBank/DDBJ databases">
        <authorList>
            <person name="Benchimol M."/>
            <person name="Almeida L.G."/>
            <person name="Vasconcelos A.T."/>
            <person name="Perreira-Neves A."/>
            <person name="Rosa I.A."/>
            <person name="Tasca T."/>
            <person name="Bogo M.R."/>
            <person name="de Souza W."/>
        </authorList>
    </citation>
    <scope>NUCLEOTIDE SEQUENCE [LARGE SCALE GENOMIC DNA]</scope>
    <source>
        <strain evidence="13">K</strain>
    </source>
</reference>
<keyword evidence="7" id="KW-0788">Thiol protease</keyword>
<accession>A0A1J4L147</accession>
<dbReference type="GO" id="GO:0035973">
    <property type="term" value="P:aggrephagy"/>
    <property type="evidence" value="ECO:0007669"/>
    <property type="project" value="TreeGrafter"/>
</dbReference>
<evidence type="ECO:0000259" key="12">
    <source>
        <dbReference type="Pfam" id="PF03416"/>
    </source>
</evidence>
<evidence type="ECO:0000256" key="7">
    <source>
        <dbReference type="ARBA" id="ARBA00022807"/>
    </source>
</evidence>
<evidence type="ECO:0000256" key="8">
    <source>
        <dbReference type="ARBA" id="ARBA00022927"/>
    </source>
</evidence>
<dbReference type="InterPro" id="IPR038765">
    <property type="entry name" value="Papain-like_cys_pep_sf"/>
</dbReference>
<evidence type="ECO:0000256" key="11">
    <source>
        <dbReference type="RuleBase" id="RU363115"/>
    </source>
</evidence>
<dbReference type="GeneID" id="94831476"/>
<dbReference type="GO" id="GO:0000423">
    <property type="term" value="P:mitophagy"/>
    <property type="evidence" value="ECO:0007669"/>
    <property type="project" value="TreeGrafter"/>
</dbReference>
<dbReference type="Proteomes" id="UP000179807">
    <property type="component" value="Unassembled WGS sequence"/>
</dbReference>
<evidence type="ECO:0000256" key="3">
    <source>
        <dbReference type="ARBA" id="ARBA00022448"/>
    </source>
</evidence>
<evidence type="ECO:0000256" key="6">
    <source>
        <dbReference type="ARBA" id="ARBA00022801"/>
    </source>
</evidence>
<dbReference type="EMBL" id="MLAK01000035">
    <property type="protein sequence ID" value="OHT17138.1"/>
    <property type="molecule type" value="Genomic_DNA"/>
</dbReference>